<evidence type="ECO:0000256" key="1">
    <source>
        <dbReference type="ARBA" id="ARBA00004651"/>
    </source>
</evidence>
<dbReference type="AlphaFoldDB" id="A0A9X2B8Z6"/>
<keyword evidence="4 8" id="KW-0812">Transmembrane</keyword>
<dbReference type="Proteomes" id="UP001139450">
    <property type="component" value="Unassembled WGS sequence"/>
</dbReference>
<feature type="transmembrane region" description="Helical" evidence="8">
    <location>
        <begin position="336"/>
        <end position="365"/>
    </location>
</feature>
<feature type="transmembrane region" description="Helical" evidence="8">
    <location>
        <begin position="220"/>
        <end position="245"/>
    </location>
</feature>
<feature type="transmembrane region" description="Helical" evidence="8">
    <location>
        <begin position="298"/>
        <end position="316"/>
    </location>
</feature>
<dbReference type="PIRSF" id="PIRSF002746">
    <property type="entry name" value="Gluconate_transporter"/>
    <property type="match status" value="1"/>
</dbReference>
<feature type="transmembrane region" description="Helical" evidence="8">
    <location>
        <begin position="29"/>
        <end position="49"/>
    </location>
</feature>
<evidence type="ECO:0000256" key="4">
    <source>
        <dbReference type="ARBA" id="ARBA00022692"/>
    </source>
</evidence>
<dbReference type="RefSeq" id="WP_245129019.1">
    <property type="nucleotide sequence ID" value="NZ_JALJEJ010000002.1"/>
</dbReference>
<feature type="transmembrane region" description="Helical" evidence="8">
    <location>
        <begin position="173"/>
        <end position="199"/>
    </location>
</feature>
<dbReference type="PANTHER" id="PTHR30354:SF22">
    <property type="entry name" value="HIGH-AFFINITY GLUCONATE TRANSPORTER"/>
    <property type="match status" value="1"/>
</dbReference>
<evidence type="ECO:0000313" key="9">
    <source>
        <dbReference type="EMBL" id="MCJ8209190.1"/>
    </source>
</evidence>
<feature type="transmembrane region" description="Helical" evidence="8">
    <location>
        <begin position="257"/>
        <end position="277"/>
    </location>
</feature>
<keyword evidence="10" id="KW-1185">Reference proteome</keyword>
<comment type="caution">
    <text evidence="9">The sequence shown here is derived from an EMBL/GenBank/DDBJ whole genome shotgun (WGS) entry which is preliminary data.</text>
</comment>
<feature type="transmembrane region" description="Helical" evidence="8">
    <location>
        <begin position="372"/>
        <end position="392"/>
    </location>
</feature>
<gene>
    <name evidence="9" type="ORF">MUY27_05690</name>
</gene>
<dbReference type="GO" id="GO:0005886">
    <property type="term" value="C:plasma membrane"/>
    <property type="evidence" value="ECO:0007669"/>
    <property type="project" value="UniProtKB-SubCell"/>
</dbReference>
<dbReference type="GO" id="GO:0015128">
    <property type="term" value="F:gluconate transmembrane transporter activity"/>
    <property type="evidence" value="ECO:0007669"/>
    <property type="project" value="InterPro"/>
</dbReference>
<accession>A0A9X2B8Z6</accession>
<evidence type="ECO:0000256" key="2">
    <source>
        <dbReference type="ARBA" id="ARBA00022448"/>
    </source>
</evidence>
<feature type="transmembrane region" description="Helical" evidence="8">
    <location>
        <begin position="412"/>
        <end position="433"/>
    </location>
</feature>
<organism evidence="9 10">
    <name type="scientific">Mucilaginibacter straminoryzae</name>
    <dbReference type="NCBI Taxonomy" id="2932774"/>
    <lineage>
        <taxon>Bacteria</taxon>
        <taxon>Pseudomonadati</taxon>
        <taxon>Bacteroidota</taxon>
        <taxon>Sphingobacteriia</taxon>
        <taxon>Sphingobacteriales</taxon>
        <taxon>Sphingobacteriaceae</taxon>
        <taxon>Mucilaginibacter</taxon>
    </lineage>
</organism>
<reference evidence="9" key="1">
    <citation type="submission" date="2022-04" db="EMBL/GenBank/DDBJ databases">
        <title>Mucilaginibacter sp. RS28 isolated from freshwater.</title>
        <authorList>
            <person name="Ko S.-R."/>
        </authorList>
    </citation>
    <scope>NUCLEOTIDE SEQUENCE</scope>
    <source>
        <strain evidence="9">RS28</strain>
    </source>
</reference>
<dbReference type="InterPro" id="IPR003474">
    <property type="entry name" value="Glcn_transporter"/>
</dbReference>
<keyword evidence="5 8" id="KW-1133">Transmembrane helix</keyword>
<comment type="subcellular location">
    <subcellularLocation>
        <location evidence="1">Cell membrane</location>
        <topology evidence="1">Multi-pass membrane protein</topology>
    </subcellularLocation>
</comment>
<evidence type="ECO:0000313" key="10">
    <source>
        <dbReference type="Proteomes" id="UP001139450"/>
    </source>
</evidence>
<keyword evidence="2" id="KW-0813">Transport</keyword>
<protein>
    <submittedName>
        <fullName evidence="9">Gluconate:H+ symporter</fullName>
    </submittedName>
</protein>
<sequence length="439" mass="46460">MVLVLVLCILLLVMLISWAKVNAYLAFLIVALLAGCLFGMPFTRVITSVNKGLGDTLGSVAIIIILGAMLGKLVAESGAAQRIANFMHALFGARYVTYAMALTGCVVGIPLYYNVGFILLVPIIFSVTQSYRLPLLYVGMPMLTALSVMHGFLPPHPSPMTLISVFHADIVKTFGYGLIIATPAILVAGPLFAITLKNIRPSGSNMVKASAVLPEKELPGILNSIVSSLLPVMLICLAYLLPMLFGPAPWIIALSHWLVEPVSVMLLTVIIATYTLGLSKGKSMTQIMGCYGNAVKEIAMILLIIGSAGALKQVFVDSRLNDALAVMLVHSAMPPLLLAWLATACLRVCLGSATVAGVTAAGVLFPIAHHAGINSNLLVLAIGGGSLFGSHVNDTAFWLCKEYFGLSVKETLRSWTVMESLVSVIGLAGVLLLNGSLEN</sequence>
<dbReference type="PANTHER" id="PTHR30354">
    <property type="entry name" value="GNT FAMILY GLUCONATE TRANSPORTER"/>
    <property type="match status" value="1"/>
</dbReference>
<feature type="transmembrane region" description="Helical" evidence="8">
    <location>
        <begin position="95"/>
        <end position="121"/>
    </location>
</feature>
<dbReference type="Pfam" id="PF02447">
    <property type="entry name" value="GntP_permease"/>
    <property type="match status" value="1"/>
</dbReference>
<dbReference type="EMBL" id="JALJEJ010000002">
    <property type="protein sequence ID" value="MCJ8209190.1"/>
    <property type="molecule type" value="Genomic_DNA"/>
</dbReference>
<evidence type="ECO:0000256" key="3">
    <source>
        <dbReference type="ARBA" id="ARBA00022475"/>
    </source>
</evidence>
<proteinExistence type="inferred from homology"/>
<keyword evidence="3" id="KW-1003">Cell membrane</keyword>
<evidence type="ECO:0000256" key="8">
    <source>
        <dbReference type="SAM" id="Phobius"/>
    </source>
</evidence>
<comment type="similarity">
    <text evidence="7">Belongs to the GntP permease family.</text>
</comment>
<keyword evidence="6 8" id="KW-0472">Membrane</keyword>
<feature type="transmembrane region" description="Helical" evidence="8">
    <location>
        <begin position="56"/>
        <end position="75"/>
    </location>
</feature>
<evidence type="ECO:0000256" key="5">
    <source>
        <dbReference type="ARBA" id="ARBA00022989"/>
    </source>
</evidence>
<evidence type="ECO:0000256" key="6">
    <source>
        <dbReference type="ARBA" id="ARBA00023136"/>
    </source>
</evidence>
<dbReference type="NCBIfam" id="TIGR00791">
    <property type="entry name" value="gntP"/>
    <property type="match status" value="1"/>
</dbReference>
<evidence type="ECO:0000256" key="7">
    <source>
        <dbReference type="ARBA" id="ARBA00049663"/>
    </source>
</evidence>
<name>A0A9X2B8Z6_9SPHI</name>
<feature type="transmembrane region" description="Helical" evidence="8">
    <location>
        <begin position="133"/>
        <end position="153"/>
    </location>
</feature>